<dbReference type="SUPFAM" id="SSF46955">
    <property type="entry name" value="Putative DNA-binding domain"/>
    <property type="match status" value="1"/>
</dbReference>
<dbReference type="HOGENOM" id="CLU_930426_0_0_4"/>
<dbReference type="Pfam" id="PF13411">
    <property type="entry name" value="MerR_1"/>
    <property type="match status" value="1"/>
</dbReference>
<gene>
    <name evidence="3" type="ORF">HMPREF1476_01103</name>
</gene>
<dbReference type="PANTHER" id="PTHR30204:SF90">
    <property type="entry name" value="HTH-TYPE TRANSCRIPTIONAL ACTIVATOR MTA"/>
    <property type="match status" value="1"/>
</dbReference>
<organism evidence="3 4">
    <name type="scientific">Sutterella wadsworthensis HGA0223</name>
    <dbReference type="NCBI Taxonomy" id="1203554"/>
    <lineage>
        <taxon>Bacteria</taxon>
        <taxon>Pseudomonadati</taxon>
        <taxon>Pseudomonadota</taxon>
        <taxon>Betaproteobacteria</taxon>
        <taxon>Burkholderiales</taxon>
        <taxon>Sutterellaceae</taxon>
        <taxon>Sutterella</taxon>
    </lineage>
</organism>
<dbReference type="GO" id="GO:0003677">
    <property type="term" value="F:DNA binding"/>
    <property type="evidence" value="ECO:0007669"/>
    <property type="project" value="UniProtKB-KW"/>
</dbReference>
<dbReference type="SMART" id="SM00422">
    <property type="entry name" value="HTH_MERR"/>
    <property type="match status" value="1"/>
</dbReference>
<keyword evidence="1" id="KW-0238">DNA-binding</keyword>
<dbReference type="PATRIC" id="fig|1203554.3.peg.1133"/>
<dbReference type="Proteomes" id="UP000014400">
    <property type="component" value="Unassembled WGS sequence"/>
</dbReference>
<dbReference type="PANTHER" id="PTHR30204">
    <property type="entry name" value="REDOX-CYCLING DRUG-SENSING TRANSCRIPTIONAL ACTIVATOR SOXR"/>
    <property type="match status" value="1"/>
</dbReference>
<proteinExistence type="predicted"/>
<evidence type="ECO:0000313" key="4">
    <source>
        <dbReference type="Proteomes" id="UP000014400"/>
    </source>
</evidence>
<dbReference type="AlphaFoldDB" id="S3CFV6"/>
<dbReference type="InterPro" id="IPR047057">
    <property type="entry name" value="MerR_fam"/>
</dbReference>
<sequence>MSEIPKKSKPISVRRYRIGDYAHYMGVGRDFLKHYEKCGLLSADHHDNGYRHFGFEQSSLILECMRLRNCGYTVREMGGMLRDLSGVEVRQSLHEAREALEKRIKHTQAIAAEIERLEEWFDIRQSQPEDWEVTSAEGRYYLPHANGSQFLEDERIYEILPQWLDWLSVVKSSLKFNAPDQAGNGFSYQWGLSVEASKAERCGIPINGAVQFIPPEKVFVYHFGGLGRLKVLERLANGTHPLFEVLQSLNLRITGDCFMDIFMTANRKAGGEGYGVFRIPVEPKASPDAKSIGEMKCVI</sequence>
<dbReference type="Gene3D" id="1.10.1660.10">
    <property type="match status" value="1"/>
</dbReference>
<dbReference type="eggNOG" id="COG0789">
    <property type="taxonomic scope" value="Bacteria"/>
</dbReference>
<dbReference type="GO" id="GO:0003700">
    <property type="term" value="F:DNA-binding transcription factor activity"/>
    <property type="evidence" value="ECO:0007669"/>
    <property type="project" value="InterPro"/>
</dbReference>
<feature type="domain" description="HTH merR-type" evidence="2">
    <location>
        <begin position="16"/>
        <end position="84"/>
    </location>
</feature>
<dbReference type="RefSeq" id="WP_016474393.1">
    <property type="nucleotide sequence ID" value="NZ_KE150480.1"/>
</dbReference>
<dbReference type="InterPro" id="IPR000551">
    <property type="entry name" value="MerR-type_HTH_dom"/>
</dbReference>
<accession>S3CFV6</accession>
<dbReference type="EMBL" id="ATCF01000016">
    <property type="protein sequence ID" value="EPD99424.1"/>
    <property type="molecule type" value="Genomic_DNA"/>
</dbReference>
<name>S3CFV6_9BURK</name>
<protein>
    <recommendedName>
        <fullName evidence="2">HTH merR-type domain-containing protein</fullName>
    </recommendedName>
</protein>
<evidence type="ECO:0000256" key="1">
    <source>
        <dbReference type="ARBA" id="ARBA00023125"/>
    </source>
</evidence>
<dbReference type="InterPro" id="IPR009061">
    <property type="entry name" value="DNA-bd_dom_put_sf"/>
</dbReference>
<evidence type="ECO:0000259" key="2">
    <source>
        <dbReference type="SMART" id="SM00422"/>
    </source>
</evidence>
<reference evidence="3 4" key="1">
    <citation type="submission" date="2013-04" db="EMBL/GenBank/DDBJ databases">
        <title>The Genome Sequence of Sutterella wadsworthensis HGA0223.</title>
        <authorList>
            <consortium name="The Broad Institute Genomics Platform"/>
            <person name="Earl A."/>
            <person name="Ward D."/>
            <person name="Feldgarden M."/>
            <person name="Gevers D."/>
            <person name="Schmidt T.M."/>
            <person name="Dover J."/>
            <person name="Dai D."/>
            <person name="Walker B."/>
            <person name="Young S."/>
            <person name="Zeng Q."/>
            <person name="Gargeya S."/>
            <person name="Fitzgerald M."/>
            <person name="Haas B."/>
            <person name="Abouelleil A."/>
            <person name="Allen A.W."/>
            <person name="Alvarado L."/>
            <person name="Arachchi H.M."/>
            <person name="Berlin A.M."/>
            <person name="Chapman S.B."/>
            <person name="Gainer-Dewar J."/>
            <person name="Goldberg J."/>
            <person name="Griggs A."/>
            <person name="Gujja S."/>
            <person name="Hansen M."/>
            <person name="Howarth C."/>
            <person name="Imamovic A."/>
            <person name="Ireland A."/>
            <person name="Larimer J."/>
            <person name="McCowan C."/>
            <person name="Murphy C."/>
            <person name="Pearson M."/>
            <person name="Poon T.W."/>
            <person name="Priest M."/>
            <person name="Roberts A."/>
            <person name="Saif S."/>
            <person name="Shea T."/>
            <person name="Sisk P."/>
            <person name="Sykes S."/>
            <person name="Wortman J."/>
            <person name="Nusbaum C."/>
            <person name="Birren B."/>
        </authorList>
    </citation>
    <scope>NUCLEOTIDE SEQUENCE [LARGE SCALE GENOMIC DNA]</scope>
    <source>
        <strain evidence="3 4">HGA0223</strain>
    </source>
</reference>
<keyword evidence="4" id="KW-1185">Reference proteome</keyword>
<comment type="caution">
    <text evidence="3">The sequence shown here is derived from an EMBL/GenBank/DDBJ whole genome shotgun (WGS) entry which is preliminary data.</text>
</comment>
<dbReference type="STRING" id="1203554.HMPREF1476_01103"/>
<evidence type="ECO:0000313" key="3">
    <source>
        <dbReference type="EMBL" id="EPD99424.1"/>
    </source>
</evidence>